<protein>
    <submittedName>
        <fullName evidence="1">Uncharacterized protein</fullName>
    </submittedName>
</protein>
<reference evidence="1" key="1">
    <citation type="submission" date="2020-06" db="EMBL/GenBank/DDBJ databases">
        <title>Unique genomic features of the anaerobic methanotrophic archaea.</title>
        <authorList>
            <person name="Chadwick G.L."/>
            <person name="Skennerton C.T."/>
            <person name="Laso-Perez R."/>
            <person name="Leu A.O."/>
            <person name="Speth D.R."/>
            <person name="Yu H."/>
            <person name="Morgan-Lang C."/>
            <person name="Hatzenpichler R."/>
            <person name="Goudeau D."/>
            <person name="Malmstrom R."/>
            <person name="Brazelton W.J."/>
            <person name="Woyke T."/>
            <person name="Hallam S.J."/>
            <person name="Tyson G.W."/>
            <person name="Wegener G."/>
            <person name="Boetius A."/>
            <person name="Orphan V."/>
        </authorList>
    </citation>
    <scope>NUCLEOTIDE SEQUENCE</scope>
</reference>
<proteinExistence type="predicted"/>
<accession>A0A7G9ZBD4</accession>
<name>A0A7G9ZBD4_9EURY</name>
<dbReference type="AlphaFoldDB" id="A0A7G9ZBD4"/>
<gene>
    <name evidence="1" type="ORF">KFNHKPCL_00016</name>
</gene>
<sequence length="49" mass="5738">MSNRVKTRTGKEKEKMVDSNTLYTKNRYIFEEMILCRIHANRSPEACSG</sequence>
<organism evidence="1">
    <name type="scientific">Candidatus Methanophaga sp. ANME-1 ERB7</name>
    <dbReference type="NCBI Taxonomy" id="2759913"/>
    <lineage>
        <taxon>Archaea</taxon>
        <taxon>Methanobacteriati</taxon>
        <taxon>Methanobacteriota</taxon>
        <taxon>Stenosarchaea group</taxon>
        <taxon>Methanomicrobia</taxon>
        <taxon>Candidatus Methanophagales</taxon>
        <taxon>Candidatus Methanophagaceae</taxon>
        <taxon>Candidatus Methanophaga</taxon>
    </lineage>
</organism>
<evidence type="ECO:0000313" key="1">
    <source>
        <dbReference type="EMBL" id="QNO57568.1"/>
    </source>
</evidence>
<dbReference type="EMBL" id="MT631692">
    <property type="protein sequence ID" value="QNO57568.1"/>
    <property type="molecule type" value="Genomic_DNA"/>
</dbReference>